<proteinExistence type="predicted"/>
<dbReference type="Gene3D" id="3.40.30.10">
    <property type="entry name" value="Glutaredoxin"/>
    <property type="match status" value="1"/>
</dbReference>
<dbReference type="SUPFAM" id="SSF47616">
    <property type="entry name" value="GST C-terminal domain-like"/>
    <property type="match status" value="1"/>
</dbReference>
<dbReference type="CDD" id="cd03190">
    <property type="entry name" value="GST_C_Omega_like"/>
    <property type="match status" value="1"/>
</dbReference>
<reference evidence="4" key="1">
    <citation type="submission" date="2025-08" db="UniProtKB">
        <authorList>
            <consortium name="RefSeq"/>
        </authorList>
    </citation>
    <scope>IDENTIFICATION</scope>
    <source>
        <tissue evidence="4">Testes</tissue>
    </source>
</reference>
<name>A0ABM0MBA4_SACKO</name>
<evidence type="ECO:0000313" key="3">
    <source>
        <dbReference type="Proteomes" id="UP000694865"/>
    </source>
</evidence>
<feature type="domain" description="GST C-terminal" evidence="2">
    <location>
        <begin position="168"/>
        <end position="292"/>
    </location>
</feature>
<dbReference type="InterPro" id="IPR004045">
    <property type="entry name" value="Glutathione_S-Trfase_N"/>
</dbReference>
<dbReference type="Pfam" id="PF13409">
    <property type="entry name" value="GST_N_2"/>
    <property type="match status" value="1"/>
</dbReference>
<dbReference type="InterPro" id="IPR016639">
    <property type="entry name" value="GST_Omega/GSH"/>
</dbReference>
<gene>
    <name evidence="4" type="primary">LOC100371675</name>
</gene>
<dbReference type="InterPro" id="IPR036282">
    <property type="entry name" value="Glutathione-S-Trfase_C_sf"/>
</dbReference>
<evidence type="ECO:0000256" key="1">
    <source>
        <dbReference type="SAM" id="MobiDB-lite"/>
    </source>
</evidence>
<dbReference type="PANTHER" id="PTHR32419">
    <property type="entry name" value="GLUTATHIONYL-HYDROQUINONE REDUCTASE"/>
    <property type="match status" value="1"/>
</dbReference>
<evidence type="ECO:0000259" key="2">
    <source>
        <dbReference type="PROSITE" id="PS50405"/>
    </source>
</evidence>
<protein>
    <submittedName>
        <fullName evidence="4">Glutathione S-transferase omega-like 2-like</fullName>
    </submittedName>
</protein>
<dbReference type="Gene3D" id="1.20.1050.10">
    <property type="match status" value="1"/>
</dbReference>
<dbReference type="SFLD" id="SFLDG01148">
    <property type="entry name" value="Xi_(cytGST)"/>
    <property type="match status" value="1"/>
</dbReference>
<evidence type="ECO:0000313" key="4">
    <source>
        <dbReference type="RefSeq" id="XP_006817295.1"/>
    </source>
</evidence>
<dbReference type="Proteomes" id="UP000694865">
    <property type="component" value="Unplaced"/>
</dbReference>
<dbReference type="InterPro" id="IPR040079">
    <property type="entry name" value="Glutathione_S-Trfase"/>
</dbReference>
<sequence length="319" mass="36461">MSSTQASNVSVQEDQTDKDARRARGEYVRGVGAARNWITTDGSTGFKAEANRYHLYIANNCPWCHRCVLTRSVKGLQDVISMDVCWYRRDEDKGWQFNPDIPGCTPDTVNGKKYIIDIYKMSGLKQSSVPILWDKQTKQVVNNESAEIIRMLNSEFNQWAKESINLYPPSLRGEIDDFNSWIYPEINNGVYKAGFAKSQEAYDVAVKVVFQALDRLDKILSNRRFLCGDQLTEADIRLFPTLFRFDHVYVVRFKCNKKMLQDYDNLGEYIKDIYQYSGVAMASNLDHCVKGYFGRSGNGIVPIGPGIDFSLPTKRSQMI</sequence>
<feature type="region of interest" description="Disordered" evidence="1">
    <location>
        <begin position="1"/>
        <end position="23"/>
    </location>
</feature>
<dbReference type="SUPFAM" id="SSF52833">
    <property type="entry name" value="Thioredoxin-like"/>
    <property type="match status" value="1"/>
</dbReference>
<dbReference type="PANTHER" id="PTHR32419:SF6">
    <property type="entry name" value="GLUTATHIONE S-TRANSFERASE OMEGA-LIKE 1-RELATED"/>
    <property type="match status" value="1"/>
</dbReference>
<dbReference type="PIRSF" id="PIRSF015753">
    <property type="entry name" value="GST"/>
    <property type="match status" value="1"/>
</dbReference>
<dbReference type="Pfam" id="PF13410">
    <property type="entry name" value="GST_C_2"/>
    <property type="match status" value="1"/>
</dbReference>
<dbReference type="SFLD" id="SFLDS00019">
    <property type="entry name" value="Glutathione_Transferase_(cytos"/>
    <property type="match status" value="1"/>
</dbReference>
<accession>A0ABM0MBA4</accession>
<keyword evidence="3" id="KW-1185">Reference proteome</keyword>
<feature type="compositionally biased region" description="Polar residues" evidence="1">
    <location>
        <begin position="1"/>
        <end position="13"/>
    </location>
</feature>
<dbReference type="RefSeq" id="XP_006817295.1">
    <property type="nucleotide sequence ID" value="XM_006817232.1"/>
</dbReference>
<organism evidence="3 4">
    <name type="scientific">Saccoglossus kowalevskii</name>
    <name type="common">Acorn worm</name>
    <dbReference type="NCBI Taxonomy" id="10224"/>
    <lineage>
        <taxon>Eukaryota</taxon>
        <taxon>Metazoa</taxon>
        <taxon>Hemichordata</taxon>
        <taxon>Enteropneusta</taxon>
        <taxon>Harrimaniidae</taxon>
        <taxon>Saccoglossus</taxon>
    </lineage>
</organism>
<dbReference type="InterPro" id="IPR010987">
    <property type="entry name" value="Glutathione-S-Trfase_C-like"/>
</dbReference>
<dbReference type="InterPro" id="IPR036249">
    <property type="entry name" value="Thioredoxin-like_sf"/>
</dbReference>
<dbReference type="PROSITE" id="PS50405">
    <property type="entry name" value="GST_CTER"/>
    <property type="match status" value="1"/>
</dbReference>
<dbReference type="SFLD" id="SFLDG01206">
    <property type="entry name" value="Xi.1"/>
    <property type="match status" value="1"/>
</dbReference>
<dbReference type="GeneID" id="100371675"/>
<dbReference type="InterPro" id="IPR047047">
    <property type="entry name" value="GST_Omega-like_C"/>
</dbReference>